<protein>
    <submittedName>
        <fullName evidence="1">Uncharacterized protein</fullName>
    </submittedName>
</protein>
<dbReference type="EMBL" id="QRPK01000062">
    <property type="protein sequence ID" value="RHM07662.1"/>
    <property type="molecule type" value="Genomic_DNA"/>
</dbReference>
<dbReference type="OrthoDB" id="9802530at2"/>
<gene>
    <name evidence="1" type="ORF">DWZ83_08940</name>
</gene>
<accession>A0A415P4K3</accession>
<dbReference type="Proteomes" id="UP000284868">
    <property type="component" value="Unassembled WGS sequence"/>
</dbReference>
<keyword evidence="2" id="KW-1185">Reference proteome</keyword>
<evidence type="ECO:0000313" key="2">
    <source>
        <dbReference type="Proteomes" id="UP000284868"/>
    </source>
</evidence>
<name>A0A415P4K3_9FIRM</name>
<dbReference type="RefSeq" id="WP_117517499.1">
    <property type="nucleotide sequence ID" value="NZ_QRPK01000062.1"/>
</dbReference>
<reference evidence="1 2" key="1">
    <citation type="submission" date="2018-08" db="EMBL/GenBank/DDBJ databases">
        <title>A genome reference for cultivated species of the human gut microbiota.</title>
        <authorList>
            <person name="Zou Y."/>
            <person name="Xue W."/>
            <person name="Luo G."/>
        </authorList>
    </citation>
    <scope>NUCLEOTIDE SEQUENCE [LARGE SCALE GENOMIC DNA]</scope>
    <source>
        <strain evidence="1 2">AF35-6BH</strain>
    </source>
</reference>
<proteinExistence type="predicted"/>
<sequence length="97" mass="11328">MNKKLLKFVPQEQITIIKQIDLLTYLKLFEPNSIVKVGRHYESCIHHGLIITNKKWQWKELHLSGKSAIQYLVFVEQMPFIDAAYLLSKCLNELGLS</sequence>
<organism evidence="1 2">
    <name type="scientific">Amedibacillus dolichus</name>
    <dbReference type="NCBI Taxonomy" id="31971"/>
    <lineage>
        <taxon>Bacteria</taxon>
        <taxon>Bacillati</taxon>
        <taxon>Bacillota</taxon>
        <taxon>Erysipelotrichia</taxon>
        <taxon>Erysipelotrichales</taxon>
        <taxon>Erysipelotrichaceae</taxon>
        <taxon>Amedibacillus</taxon>
    </lineage>
</organism>
<comment type="caution">
    <text evidence="1">The sequence shown here is derived from an EMBL/GenBank/DDBJ whole genome shotgun (WGS) entry which is preliminary data.</text>
</comment>
<evidence type="ECO:0000313" key="1">
    <source>
        <dbReference type="EMBL" id="RHM07662.1"/>
    </source>
</evidence>
<dbReference type="AlphaFoldDB" id="A0A415P4K3"/>